<keyword evidence="5" id="KW-0597">Phosphoprotein</keyword>
<dbReference type="Pfam" id="PF00069">
    <property type="entry name" value="Pkinase"/>
    <property type="match status" value="1"/>
</dbReference>
<accession>A0AA38TID0</accession>
<keyword evidence="14 22" id="KW-0472">Membrane</keyword>
<evidence type="ECO:0000259" key="26">
    <source>
        <dbReference type="PROSITE" id="PS50994"/>
    </source>
</evidence>
<feature type="region of interest" description="Disordered" evidence="21">
    <location>
        <begin position="1055"/>
        <end position="1124"/>
    </location>
</feature>
<evidence type="ECO:0000256" key="13">
    <source>
        <dbReference type="ARBA" id="ARBA00022989"/>
    </source>
</evidence>
<dbReference type="InterPro" id="IPR012337">
    <property type="entry name" value="RNaseH-like_sf"/>
</dbReference>
<dbReference type="FunFam" id="2.90.10.30:FF:000003">
    <property type="entry name" value="Os04g0303100 protein"/>
    <property type="match status" value="2"/>
</dbReference>
<evidence type="ECO:0000256" key="15">
    <source>
        <dbReference type="ARBA" id="ARBA00023157"/>
    </source>
</evidence>
<dbReference type="InterPro" id="IPR011009">
    <property type="entry name" value="Kinase-like_dom_sf"/>
</dbReference>
<protein>
    <recommendedName>
        <fullName evidence="2">non-specific serine/threonine protein kinase</fullName>
        <ecNumber evidence="2">2.7.11.1</ecNumber>
    </recommendedName>
</protein>
<evidence type="ECO:0000256" key="10">
    <source>
        <dbReference type="ARBA" id="ARBA00022741"/>
    </source>
</evidence>
<keyword evidence="3" id="KW-0723">Serine/threonine-protein kinase</keyword>
<evidence type="ECO:0000259" key="24">
    <source>
        <dbReference type="PROSITE" id="PS50927"/>
    </source>
</evidence>
<dbReference type="FunFam" id="3.30.200.20:FF:000178">
    <property type="entry name" value="serine/threonine-protein kinase PBS1-like"/>
    <property type="match status" value="1"/>
</dbReference>
<dbReference type="Pfam" id="PF25597">
    <property type="entry name" value="SH3_retrovirus"/>
    <property type="match status" value="1"/>
</dbReference>
<dbReference type="SMART" id="SM00108">
    <property type="entry name" value="B_lectin"/>
    <property type="match status" value="2"/>
</dbReference>
<comment type="subcellular location">
    <subcellularLocation>
        <location evidence="1">Membrane</location>
        <topology evidence="1">Single-pass type I membrane protein</topology>
    </subcellularLocation>
</comment>
<evidence type="ECO:0000256" key="20">
    <source>
        <dbReference type="PROSITE-ProRule" id="PRU10141"/>
    </source>
</evidence>
<keyword evidence="9" id="KW-0430">Lectin</keyword>
<dbReference type="PROSITE" id="PS50011">
    <property type="entry name" value="PROTEIN_KINASE_DOM"/>
    <property type="match status" value="1"/>
</dbReference>
<comment type="catalytic activity">
    <reaction evidence="19">
        <text>L-seryl-[protein] + ATP = O-phospho-L-seryl-[protein] + ADP + H(+)</text>
        <dbReference type="Rhea" id="RHEA:17989"/>
        <dbReference type="Rhea" id="RHEA-COMP:9863"/>
        <dbReference type="Rhea" id="RHEA-COMP:11604"/>
        <dbReference type="ChEBI" id="CHEBI:15378"/>
        <dbReference type="ChEBI" id="CHEBI:29999"/>
        <dbReference type="ChEBI" id="CHEBI:30616"/>
        <dbReference type="ChEBI" id="CHEBI:83421"/>
        <dbReference type="ChEBI" id="CHEBI:456216"/>
        <dbReference type="EC" id="2.7.11.1"/>
    </reaction>
</comment>
<dbReference type="Pfam" id="PF07727">
    <property type="entry name" value="RVT_2"/>
    <property type="match status" value="1"/>
</dbReference>
<proteinExistence type="predicted"/>
<evidence type="ECO:0000256" key="8">
    <source>
        <dbReference type="ARBA" id="ARBA00022729"/>
    </source>
</evidence>
<dbReference type="EMBL" id="JARYMX010000004">
    <property type="protein sequence ID" value="KAJ9554551.1"/>
    <property type="molecule type" value="Genomic_DNA"/>
</dbReference>
<keyword evidence="11" id="KW-0418">Kinase</keyword>
<evidence type="ECO:0000313" key="28">
    <source>
        <dbReference type="Proteomes" id="UP001172457"/>
    </source>
</evidence>
<feature type="domain" description="Bulb-type lectin" evidence="24">
    <location>
        <begin position="1"/>
        <end position="140"/>
    </location>
</feature>
<dbReference type="InterPro" id="IPR013103">
    <property type="entry name" value="RVT_2"/>
</dbReference>
<evidence type="ECO:0000256" key="16">
    <source>
        <dbReference type="ARBA" id="ARBA00023170"/>
    </source>
</evidence>
<dbReference type="SUPFAM" id="SSF56672">
    <property type="entry name" value="DNA/RNA polymerases"/>
    <property type="match status" value="1"/>
</dbReference>
<reference evidence="27" key="1">
    <citation type="submission" date="2023-03" db="EMBL/GenBank/DDBJ databases">
        <title>Chromosome-scale reference genome and RAD-based genetic map of yellow starthistle (Centaurea solstitialis) reveal putative structural variation and QTLs associated with invader traits.</title>
        <authorList>
            <person name="Reatini B."/>
            <person name="Cang F.A."/>
            <person name="Jiang Q."/>
            <person name="Mckibben M.T.W."/>
            <person name="Barker M.S."/>
            <person name="Rieseberg L.H."/>
            <person name="Dlugosch K.M."/>
        </authorList>
    </citation>
    <scope>NUCLEOTIDE SEQUENCE</scope>
    <source>
        <strain evidence="27">CAN-66</strain>
        <tissue evidence="27">Leaf</tissue>
    </source>
</reference>
<evidence type="ECO:0000256" key="7">
    <source>
        <dbReference type="ARBA" id="ARBA00022692"/>
    </source>
</evidence>
<evidence type="ECO:0000313" key="27">
    <source>
        <dbReference type="EMBL" id="KAJ9554551.1"/>
    </source>
</evidence>
<keyword evidence="17" id="KW-0325">Glycoprotein</keyword>
<feature type="compositionally biased region" description="Polar residues" evidence="21">
    <location>
        <begin position="1055"/>
        <end position="1075"/>
    </location>
</feature>
<evidence type="ECO:0000256" key="11">
    <source>
        <dbReference type="ARBA" id="ARBA00022777"/>
    </source>
</evidence>
<dbReference type="InterPro" id="IPR000719">
    <property type="entry name" value="Prot_kinase_dom"/>
</dbReference>
<dbReference type="SMART" id="SM00220">
    <property type="entry name" value="S_TKc"/>
    <property type="match status" value="1"/>
</dbReference>
<evidence type="ECO:0000256" key="17">
    <source>
        <dbReference type="ARBA" id="ARBA00023180"/>
    </source>
</evidence>
<feature type="compositionally biased region" description="Polar residues" evidence="21">
    <location>
        <begin position="1024"/>
        <end position="1037"/>
    </location>
</feature>
<dbReference type="Proteomes" id="UP001172457">
    <property type="component" value="Chromosome 4"/>
</dbReference>
<comment type="caution">
    <text evidence="27">The sequence shown here is derived from an EMBL/GenBank/DDBJ whole genome shotgun (WGS) entry which is preliminary data.</text>
</comment>
<dbReference type="GO" id="GO:0005524">
    <property type="term" value="F:ATP binding"/>
    <property type="evidence" value="ECO:0007669"/>
    <property type="project" value="UniProtKB-UniRule"/>
</dbReference>
<evidence type="ECO:0000259" key="23">
    <source>
        <dbReference type="PROSITE" id="PS50011"/>
    </source>
</evidence>
<dbReference type="InterPro" id="IPR036397">
    <property type="entry name" value="RNaseH_sf"/>
</dbReference>
<dbReference type="SUPFAM" id="SSF53098">
    <property type="entry name" value="Ribonuclease H-like"/>
    <property type="match status" value="1"/>
</dbReference>
<keyword evidence="6" id="KW-0808">Transferase</keyword>
<dbReference type="EC" id="2.7.11.1" evidence="2"/>
<dbReference type="GO" id="GO:0030246">
    <property type="term" value="F:carbohydrate binding"/>
    <property type="evidence" value="ECO:0007669"/>
    <property type="project" value="UniProtKB-KW"/>
</dbReference>
<dbReference type="InterPro" id="IPR001480">
    <property type="entry name" value="Bulb-type_lectin_dom"/>
</dbReference>
<dbReference type="PROSITE" id="PS00107">
    <property type="entry name" value="PROTEIN_KINASE_ATP"/>
    <property type="match status" value="1"/>
</dbReference>
<evidence type="ECO:0000256" key="1">
    <source>
        <dbReference type="ARBA" id="ARBA00004479"/>
    </source>
</evidence>
<dbReference type="InterPro" id="IPR036426">
    <property type="entry name" value="Bulb-type_lectin_dom_sf"/>
</dbReference>
<dbReference type="FunFam" id="2.90.10.10:FF:000039">
    <property type="entry name" value="G-type lectin S-receptor-like serine/threonine-protein kinase SD2-5"/>
    <property type="match status" value="2"/>
</dbReference>
<keyword evidence="13 22" id="KW-1133">Transmembrane helix</keyword>
<feature type="region of interest" description="Disordered" evidence="21">
    <location>
        <begin position="750"/>
        <end position="799"/>
    </location>
</feature>
<dbReference type="CDD" id="cd09272">
    <property type="entry name" value="RNase_HI_RT_Ty1"/>
    <property type="match status" value="1"/>
</dbReference>
<dbReference type="Gene3D" id="3.30.420.10">
    <property type="entry name" value="Ribonuclease H-like superfamily/Ribonuclease H"/>
    <property type="match status" value="1"/>
</dbReference>
<keyword evidence="12 20" id="KW-0067">ATP-binding</keyword>
<dbReference type="CDD" id="cd01098">
    <property type="entry name" value="PAN_AP_plant"/>
    <property type="match status" value="1"/>
</dbReference>
<dbReference type="SUPFAM" id="SSF56112">
    <property type="entry name" value="Protein kinase-like (PK-like)"/>
    <property type="match status" value="1"/>
</dbReference>
<dbReference type="GO" id="GO:0004674">
    <property type="term" value="F:protein serine/threonine kinase activity"/>
    <property type="evidence" value="ECO:0007669"/>
    <property type="project" value="UniProtKB-KW"/>
</dbReference>
<dbReference type="InterPro" id="IPR008271">
    <property type="entry name" value="Ser/Thr_kinase_AS"/>
</dbReference>
<dbReference type="InterPro" id="IPR051343">
    <property type="entry name" value="G-type_lectin_kinases/EP1-like"/>
</dbReference>
<evidence type="ECO:0000256" key="4">
    <source>
        <dbReference type="ARBA" id="ARBA00022536"/>
    </source>
</evidence>
<evidence type="ECO:0000259" key="25">
    <source>
        <dbReference type="PROSITE" id="PS50948"/>
    </source>
</evidence>
<evidence type="ECO:0000256" key="22">
    <source>
        <dbReference type="SAM" id="Phobius"/>
    </source>
</evidence>
<dbReference type="GO" id="GO:0016020">
    <property type="term" value="C:membrane"/>
    <property type="evidence" value="ECO:0007669"/>
    <property type="project" value="UniProtKB-SubCell"/>
</dbReference>
<dbReference type="Gene3D" id="3.30.200.20">
    <property type="entry name" value="Phosphorylase Kinase, domain 1"/>
    <property type="match status" value="1"/>
</dbReference>
<feature type="transmembrane region" description="Helical" evidence="22">
    <location>
        <begin position="1860"/>
        <end position="1883"/>
    </location>
</feature>
<dbReference type="Gene3D" id="2.90.10.30">
    <property type="match status" value="2"/>
</dbReference>
<comment type="catalytic activity">
    <reaction evidence="18">
        <text>L-threonyl-[protein] + ATP = O-phospho-L-threonyl-[protein] + ADP + H(+)</text>
        <dbReference type="Rhea" id="RHEA:46608"/>
        <dbReference type="Rhea" id="RHEA-COMP:11060"/>
        <dbReference type="Rhea" id="RHEA-COMP:11605"/>
        <dbReference type="ChEBI" id="CHEBI:15378"/>
        <dbReference type="ChEBI" id="CHEBI:30013"/>
        <dbReference type="ChEBI" id="CHEBI:30616"/>
        <dbReference type="ChEBI" id="CHEBI:61977"/>
        <dbReference type="ChEBI" id="CHEBI:456216"/>
        <dbReference type="EC" id="2.7.11.1"/>
    </reaction>
</comment>
<feature type="region of interest" description="Disordered" evidence="21">
    <location>
        <begin position="1014"/>
        <end position="1037"/>
    </location>
</feature>
<evidence type="ECO:0000256" key="19">
    <source>
        <dbReference type="ARBA" id="ARBA00048679"/>
    </source>
</evidence>
<evidence type="ECO:0000256" key="2">
    <source>
        <dbReference type="ARBA" id="ARBA00012513"/>
    </source>
</evidence>
<dbReference type="CDD" id="cd00028">
    <property type="entry name" value="B_lectin"/>
    <property type="match status" value="2"/>
</dbReference>
<sequence length="2160" mass="241859">MINNNNYDSHSIVFPDKSMITPVLVTEIDQTTQYFVCGFFCNGTRTSYVFSIFIINYYIEASVGEHSNAIWSANEDHPIMEDATLNLTASGELVLQDDVDGTKVWTTNTAGKSVVGMNLTNTGNLVLFDANNSVVWQSFDHPKDSLLPGQTLFQGQKLISSVSSTNWTKGQYSLQVTDEVDERYGVGKGSGKLMWQQPLPNPSPFANPSANLSTTWINNNNYDSHSIVFADESMITPVLVTEIDQTTQYFVCGFFCNGTCTSYVFSIFIINYYIEAGVGEHSNAIWSANEDHPIMEDATLNLTAAGVLVLQDVDGTKVWTTNTAGKSGVGMNLTGTGNLVLFDAHNSVVWQSFDHPKDSLLPGQTLFQGQKLISSVSSTNWTKGQYSLQVTDEGLFAYVESNPPQVYSKYKFTSNNTNKGSKAYASLLIAATRLPTMSEDSSSGSDLSLQLANLLKNGLNSQPQNPKLSDNLLINLKLNSQNYALWTRMIRVAIGGKSKALLQHLTSDPPNQNSEEYEQWEQEDLIVFSWLIQNIEPSLAGNLTEYPTAKTLWDALVVTYSSGRDKLQTFNLHVKANDIKQNDRSLEEFWITLQGIWGEIDRIDPNPMKCPEDIKTYSKLRSEQKLFQFLNAIDRRYEPIKREILRLEPLPSAEAAYATVRKEAAHQNILGATSNETQGIAVGLVASETEGLGLITKGHRRLEGKRNGPPGKDEKAHLKCDHCGMTRHTKEQCYRIVGYPDWWTDGHKKGTKNLGSEKSKSSADRKNPTGFGGMAAAVHNEDEDESMNTGTGGERDEDIRTGTIIGRGTERNGLYYVDEVARQGTVMLAHGTTNREAWLWHRRGIIHQTSCSHTPEQNGVAERKNRILLEITRALLIESKVPRSFWPEALATATYLINRLPTKALDLKTPLQILSEFTKLPSTLTLQPRIFGCSVFVHIPKTERTKLDPCAEKCVFVGYGINQKGYRCYSPKRRHMFTTMNCDFLETEYFYNTQQTGQAESKYNDTLSWLERMPSSADVDHSTQAESPLQAATPSQSMTPLISVTENDLPNLVSEVSSPQTQTHDTVDTSDSSNDINHEIEHDSSVQDEQEPQTQKPTEKYALPPRANRGVPPKRYSPGKEAQNSRYPMANIAKGNLSKEAKTFAVSLCSEEIPTTVEQALASEDWEKGNKHGDGGTKKEQYVGKVYKARLVAKGYTQTYGIDYSETFSPVAKIDTIRVLFSIAANKGWPLHQFDVKNAFLHGELKEEVYMEAPPGFIGNFKPGEVCRLKKTLYGLKQSPRAWFGKFTLAMKRYGFRQSNADHTLFLKRRGKLITCLIIYVDDMIITGNDEEEMSKIKTNLFTEFEMKDLGRLKYFLGIEVLRSKQGIFICQKKYILDLLAETGMIDCKPSDTPMVANQKLYMEEGAELADKGTYQRIVGKLIYLSHTRPDIAYAVGVVSQFMHQPQVTHMQAVWRIIRYLKGTSGHGVLFKSNGHLKTQVYTDADWAGDKGNRRSTSGYFTLVGGNLVTWRSKKQKVVALSSAEAEFRGISRGLAEVLWIRKLLREVGFPPKETSRIMCDNEAAIKISENPVQHDRTKHVEVDRHFIKEKLETKVIEIPFVRSEDQLADILTKAVNERIFNDCLVKLNCGDPTIQPEGDVKINFFTPTKVFQTDLRVTSSPQYMKLMPDGHLQLFQWQDSTWTMVDDLLTTPYGGCFYPLACGRNAVCSANLHCTCPGMVDAYFKPVNNQQPNLGCSEITPLTCNATHDQDFIPLANIDYSTFTATLETVSVEACKQACLNNCSCKAAVFRYGLNASSGDCSLPSDLFTITSVDINRLPYNASAFIKVQNVTSPPSSTSQTPLVSTPRTPSRKNQVANVLRPTIASIVVLVVVVSGVIMFIVHKRKRNAEMEEEYFDQVPGMPTRFSYKEMEIATKCFSKKLGEGGFGEVFEGTLEDGSNIAVKRLDGRAQVKKSFLAEVESIGSIHHVNLVTLKGFCALKSQPLLVYEFMSNGSLDRWIYHGHRELVLEWECRKKIILDVAKGLAYLHEDCRQKIIHLDIKPQNILLDGDFNAKIADFGLAKLVDRNQTQVMTNMRGTPGYLAPEWLSSVITEKVDVYSFGIVLLEVLCGRKIFDISQPEESRHLLALFQTSLEEGKLLDIIDNYGEDMQAHAPKWWK</sequence>
<feature type="compositionally biased region" description="Basic and acidic residues" evidence="21">
    <location>
        <begin position="1076"/>
        <end position="1085"/>
    </location>
</feature>
<evidence type="ECO:0000256" key="9">
    <source>
        <dbReference type="ARBA" id="ARBA00022734"/>
    </source>
</evidence>
<name>A0AA38TID0_9ASTR</name>
<feature type="domain" description="Apple" evidence="25">
    <location>
        <begin position="1745"/>
        <end position="1823"/>
    </location>
</feature>
<dbReference type="SUPFAM" id="SSF51110">
    <property type="entry name" value="alpha-D-mannose-specific plant lectins"/>
    <property type="match status" value="2"/>
</dbReference>
<evidence type="ECO:0000256" key="5">
    <source>
        <dbReference type="ARBA" id="ARBA00022553"/>
    </source>
</evidence>
<keyword evidence="28" id="KW-1185">Reference proteome</keyword>
<evidence type="ECO:0000256" key="6">
    <source>
        <dbReference type="ARBA" id="ARBA00022679"/>
    </source>
</evidence>
<keyword evidence="4" id="KW-0245">EGF-like domain</keyword>
<feature type="domain" description="Protein kinase" evidence="23">
    <location>
        <begin position="1917"/>
        <end position="2160"/>
    </location>
</feature>
<evidence type="ECO:0000256" key="18">
    <source>
        <dbReference type="ARBA" id="ARBA00047899"/>
    </source>
</evidence>
<dbReference type="InterPro" id="IPR017441">
    <property type="entry name" value="Protein_kinase_ATP_BS"/>
</dbReference>
<organism evidence="27 28">
    <name type="scientific">Centaurea solstitialis</name>
    <name type="common">yellow star-thistle</name>
    <dbReference type="NCBI Taxonomy" id="347529"/>
    <lineage>
        <taxon>Eukaryota</taxon>
        <taxon>Viridiplantae</taxon>
        <taxon>Streptophyta</taxon>
        <taxon>Embryophyta</taxon>
        <taxon>Tracheophyta</taxon>
        <taxon>Spermatophyta</taxon>
        <taxon>Magnoliopsida</taxon>
        <taxon>eudicotyledons</taxon>
        <taxon>Gunneridae</taxon>
        <taxon>Pentapetalae</taxon>
        <taxon>asterids</taxon>
        <taxon>campanulids</taxon>
        <taxon>Asterales</taxon>
        <taxon>Asteraceae</taxon>
        <taxon>Carduoideae</taxon>
        <taxon>Cardueae</taxon>
        <taxon>Centaureinae</taxon>
        <taxon>Centaurea</taxon>
    </lineage>
</organism>
<dbReference type="InterPro" id="IPR003609">
    <property type="entry name" value="Pan_app"/>
</dbReference>
<keyword evidence="16" id="KW-0675">Receptor</keyword>
<keyword evidence="10 20" id="KW-0547">Nucleotide-binding</keyword>
<evidence type="ECO:0000256" key="14">
    <source>
        <dbReference type="ARBA" id="ARBA00023136"/>
    </source>
</evidence>
<dbReference type="PROSITE" id="PS00108">
    <property type="entry name" value="PROTEIN_KINASE_ST"/>
    <property type="match status" value="1"/>
</dbReference>
<evidence type="ECO:0000256" key="21">
    <source>
        <dbReference type="SAM" id="MobiDB-lite"/>
    </source>
</evidence>
<dbReference type="GO" id="GO:0015074">
    <property type="term" value="P:DNA integration"/>
    <property type="evidence" value="ECO:0007669"/>
    <property type="project" value="InterPro"/>
</dbReference>
<feature type="compositionally biased region" description="Basic and acidic residues" evidence="21">
    <location>
        <begin position="755"/>
        <end position="767"/>
    </location>
</feature>
<feature type="binding site" evidence="20">
    <location>
        <position position="1945"/>
    </location>
    <ligand>
        <name>ATP</name>
        <dbReference type="ChEBI" id="CHEBI:30616"/>
    </ligand>
</feature>
<feature type="domain" description="Integrase catalytic" evidence="26">
    <location>
        <begin position="844"/>
        <end position="918"/>
    </location>
</feature>
<dbReference type="InterPro" id="IPR043502">
    <property type="entry name" value="DNA/RNA_pol_sf"/>
</dbReference>
<dbReference type="PANTHER" id="PTHR47976:SF30">
    <property type="entry name" value="RECEPTOR-LIKE SERINE_THREONINE-PROTEIN KINASE"/>
    <property type="match status" value="1"/>
</dbReference>
<evidence type="ECO:0000256" key="3">
    <source>
        <dbReference type="ARBA" id="ARBA00022527"/>
    </source>
</evidence>
<dbReference type="Pfam" id="PF01453">
    <property type="entry name" value="B_lectin"/>
    <property type="match status" value="2"/>
</dbReference>
<dbReference type="PANTHER" id="PTHR47976">
    <property type="entry name" value="G-TYPE LECTIN S-RECEPTOR-LIKE SERINE/THREONINE-PROTEIN KINASE SD2-5"/>
    <property type="match status" value="1"/>
</dbReference>
<keyword evidence="8" id="KW-0732">Signal</keyword>
<gene>
    <name evidence="27" type="ORF">OSB04_018596</name>
</gene>
<dbReference type="InterPro" id="IPR001584">
    <property type="entry name" value="Integrase_cat-core"/>
</dbReference>
<dbReference type="InterPro" id="IPR057670">
    <property type="entry name" value="SH3_retrovirus"/>
</dbReference>
<dbReference type="GO" id="GO:0003676">
    <property type="term" value="F:nucleic acid binding"/>
    <property type="evidence" value="ECO:0007669"/>
    <property type="project" value="InterPro"/>
</dbReference>
<keyword evidence="15" id="KW-1015">Disulfide bond</keyword>
<dbReference type="PROSITE" id="PS50948">
    <property type="entry name" value="PAN"/>
    <property type="match status" value="1"/>
</dbReference>
<feature type="domain" description="Bulb-type lectin" evidence="24">
    <location>
        <begin position="230"/>
        <end position="354"/>
    </location>
</feature>
<dbReference type="Pfam" id="PF08276">
    <property type="entry name" value="PAN_2"/>
    <property type="match status" value="1"/>
</dbReference>
<dbReference type="PROSITE" id="PS50927">
    <property type="entry name" value="BULB_LECTIN"/>
    <property type="match status" value="2"/>
</dbReference>
<keyword evidence="7 22" id="KW-0812">Transmembrane</keyword>
<dbReference type="FunFam" id="1.10.510.10:FF:000248">
    <property type="entry name" value="S-receptor-like kinase 5"/>
    <property type="match status" value="1"/>
</dbReference>
<evidence type="ECO:0000256" key="12">
    <source>
        <dbReference type="ARBA" id="ARBA00022840"/>
    </source>
</evidence>
<dbReference type="Gene3D" id="1.10.510.10">
    <property type="entry name" value="Transferase(Phosphotransferase) domain 1"/>
    <property type="match status" value="1"/>
</dbReference>
<dbReference type="PROSITE" id="PS50994">
    <property type="entry name" value="INTEGRASE"/>
    <property type="match status" value="1"/>
</dbReference>